<name>A0A076LVY0_9GAMM</name>
<dbReference type="AlphaFoldDB" id="A0A076LVY0"/>
<reference evidence="1 2" key="1">
    <citation type="journal article" date="2012" name="PLoS ONE">
        <title>Edwardsiella comparative phylogenomics reveal the new intra/inter-species taxonomic relationships, virulence evolution and niche adaptation mechanisms.</title>
        <authorList>
            <person name="Yang M."/>
            <person name="Lv Y."/>
            <person name="Xiao J."/>
            <person name="Wu H."/>
            <person name="Zheng H."/>
            <person name="Liu Q."/>
            <person name="Zhang Y."/>
            <person name="Wang Q."/>
        </authorList>
    </citation>
    <scope>NUCLEOTIDE SEQUENCE [LARGE SCALE GENOMIC DNA]</scope>
    <source>
        <strain evidence="2">080813</strain>
        <plasmid evidence="2">Plasmid 1</plasmid>
    </source>
</reference>
<dbReference type="HOGENOM" id="CLU_3269310_0_0_6"/>
<evidence type="ECO:0000313" key="2">
    <source>
        <dbReference type="Proteomes" id="UP000028681"/>
    </source>
</evidence>
<sequence length="41" mass="4976">MKQPKAVVEFFPQTQNIIEQDRDLDYLEIPTYLRKGDHLVW</sequence>
<evidence type="ECO:0000313" key="1">
    <source>
        <dbReference type="EMBL" id="AIJ10683.1"/>
    </source>
</evidence>
<geneLocation type="plasmid" evidence="1 2">
    <name>1</name>
</geneLocation>
<proteinExistence type="predicted"/>
<keyword evidence="1" id="KW-0614">Plasmid</keyword>
<protein>
    <submittedName>
        <fullName evidence="1">Uncharacterized protein</fullName>
    </submittedName>
</protein>
<accession>A0A076LVY0</accession>
<organism evidence="1 2">
    <name type="scientific">Edwardsiella anguillarum ET080813</name>
    <dbReference type="NCBI Taxonomy" id="667120"/>
    <lineage>
        <taxon>Bacteria</taxon>
        <taxon>Pseudomonadati</taxon>
        <taxon>Pseudomonadota</taxon>
        <taxon>Gammaproteobacteria</taxon>
        <taxon>Enterobacterales</taxon>
        <taxon>Hafniaceae</taxon>
        <taxon>Edwardsiella</taxon>
    </lineage>
</organism>
<dbReference type="EMBL" id="CP006665">
    <property type="protein sequence ID" value="AIJ10683.1"/>
    <property type="molecule type" value="Genomic_DNA"/>
</dbReference>
<dbReference type="KEGG" id="ete:ETEE_p1092"/>
<gene>
    <name evidence="1" type="ORF">ETEE_p1092</name>
</gene>
<dbReference type="Proteomes" id="UP000028681">
    <property type="component" value="Plasmid 1"/>
</dbReference>